<dbReference type="InterPro" id="IPR016192">
    <property type="entry name" value="APOBEC/CMP_deaminase_Zn-bd"/>
</dbReference>
<gene>
    <name evidence="6" type="ORF">GCM10022267_87560</name>
</gene>
<dbReference type="PROSITE" id="PS51747">
    <property type="entry name" value="CYT_DCMP_DEAMINASES_2"/>
    <property type="match status" value="1"/>
</dbReference>
<dbReference type="SUPFAM" id="SSF53927">
    <property type="entry name" value="Cytidine deaminase-like"/>
    <property type="match status" value="1"/>
</dbReference>
<dbReference type="Proteomes" id="UP001500711">
    <property type="component" value="Unassembled WGS sequence"/>
</dbReference>
<comment type="caution">
    <text evidence="6">The sequence shown here is derived from an EMBL/GenBank/DDBJ whole genome shotgun (WGS) entry which is preliminary data.</text>
</comment>
<accession>A0ABP7CGE1</accession>
<dbReference type="PANTHER" id="PTHR11644:SF2">
    <property type="entry name" value="CYTIDINE DEAMINASE"/>
    <property type="match status" value="1"/>
</dbReference>
<evidence type="ECO:0000256" key="2">
    <source>
        <dbReference type="ARBA" id="ARBA00022723"/>
    </source>
</evidence>
<sequence>MTTSAELLDSLRAVSVDTARNAYVPYSGFPVGAAASTPGGDIYRGCNIENASFGMTLCAEASLIGSLVAHGGKGIEVICCRTADGTFLAPCGRCRQMIMEIGGPDCLVDLGNELVPIRTLLPHAFTGRDMNVETS</sequence>
<organism evidence="6 7">
    <name type="scientific">Lentzea roselyniae</name>
    <dbReference type="NCBI Taxonomy" id="531940"/>
    <lineage>
        <taxon>Bacteria</taxon>
        <taxon>Bacillati</taxon>
        <taxon>Actinomycetota</taxon>
        <taxon>Actinomycetes</taxon>
        <taxon>Pseudonocardiales</taxon>
        <taxon>Pseudonocardiaceae</taxon>
        <taxon>Lentzea</taxon>
    </lineage>
</organism>
<proteinExistence type="inferred from homology"/>
<dbReference type="PROSITE" id="PS00903">
    <property type="entry name" value="CYT_DCMP_DEAMINASES_1"/>
    <property type="match status" value="1"/>
</dbReference>
<evidence type="ECO:0000256" key="1">
    <source>
        <dbReference type="ARBA" id="ARBA00006576"/>
    </source>
</evidence>
<evidence type="ECO:0000256" key="3">
    <source>
        <dbReference type="ARBA" id="ARBA00022801"/>
    </source>
</evidence>
<evidence type="ECO:0000313" key="7">
    <source>
        <dbReference type="Proteomes" id="UP001500711"/>
    </source>
</evidence>
<dbReference type="InterPro" id="IPR050202">
    <property type="entry name" value="Cyt/Deoxycyt_deaminase"/>
</dbReference>
<protein>
    <submittedName>
        <fullName evidence="6">Cytidine deaminase</fullName>
    </submittedName>
</protein>
<reference evidence="7" key="1">
    <citation type="journal article" date="2019" name="Int. J. Syst. Evol. Microbiol.">
        <title>The Global Catalogue of Microorganisms (GCM) 10K type strain sequencing project: providing services to taxonomists for standard genome sequencing and annotation.</title>
        <authorList>
            <consortium name="The Broad Institute Genomics Platform"/>
            <consortium name="The Broad Institute Genome Sequencing Center for Infectious Disease"/>
            <person name="Wu L."/>
            <person name="Ma J."/>
        </authorList>
    </citation>
    <scope>NUCLEOTIDE SEQUENCE [LARGE SCALE GENOMIC DNA]</scope>
    <source>
        <strain evidence="7">JCM 17494</strain>
    </source>
</reference>
<dbReference type="PANTHER" id="PTHR11644">
    <property type="entry name" value="CYTIDINE DEAMINASE"/>
    <property type="match status" value="1"/>
</dbReference>
<dbReference type="EMBL" id="BAABBE010000059">
    <property type="protein sequence ID" value="GAA3687174.1"/>
    <property type="molecule type" value="Genomic_DNA"/>
</dbReference>
<dbReference type="InterPro" id="IPR002125">
    <property type="entry name" value="CMP_dCMP_dom"/>
</dbReference>
<keyword evidence="2" id="KW-0479">Metal-binding</keyword>
<keyword evidence="4" id="KW-0862">Zinc</keyword>
<dbReference type="CDD" id="cd01283">
    <property type="entry name" value="cytidine_deaminase"/>
    <property type="match status" value="1"/>
</dbReference>
<evidence type="ECO:0000256" key="4">
    <source>
        <dbReference type="ARBA" id="ARBA00022833"/>
    </source>
</evidence>
<dbReference type="InterPro" id="IPR016193">
    <property type="entry name" value="Cytidine_deaminase-like"/>
</dbReference>
<dbReference type="Gene3D" id="3.40.140.10">
    <property type="entry name" value="Cytidine Deaminase, domain 2"/>
    <property type="match status" value="1"/>
</dbReference>
<evidence type="ECO:0000313" key="6">
    <source>
        <dbReference type="EMBL" id="GAA3687174.1"/>
    </source>
</evidence>
<evidence type="ECO:0000259" key="5">
    <source>
        <dbReference type="PROSITE" id="PS51747"/>
    </source>
</evidence>
<dbReference type="NCBIfam" id="NF004064">
    <property type="entry name" value="PRK05578.1"/>
    <property type="match status" value="1"/>
</dbReference>
<comment type="similarity">
    <text evidence="1">Belongs to the cytidine and deoxycytidylate deaminase family.</text>
</comment>
<dbReference type="Pfam" id="PF00383">
    <property type="entry name" value="dCMP_cyt_deam_1"/>
    <property type="match status" value="1"/>
</dbReference>
<keyword evidence="3" id="KW-0378">Hydrolase</keyword>
<name>A0ABP7CGE1_9PSEU</name>
<feature type="domain" description="CMP/dCMP-type deaminase" evidence="5">
    <location>
        <begin position="6"/>
        <end position="128"/>
    </location>
</feature>
<keyword evidence="7" id="KW-1185">Reference proteome</keyword>